<dbReference type="EMBL" id="OQ198718">
    <property type="protein sequence ID" value="WEY17586.1"/>
    <property type="molecule type" value="Genomic_DNA"/>
</dbReference>
<dbReference type="SMART" id="SM00487">
    <property type="entry name" value="DEXDc"/>
    <property type="match status" value="1"/>
</dbReference>
<dbReference type="SUPFAM" id="SSF52540">
    <property type="entry name" value="P-loop containing nucleoside triphosphate hydrolases"/>
    <property type="match status" value="1"/>
</dbReference>
<accession>A0AAF0IMY5</accession>
<dbReference type="PANTHER" id="PTHR47396">
    <property type="entry name" value="TYPE I RESTRICTION ENZYME ECOKI R PROTEIN"/>
    <property type="match status" value="1"/>
</dbReference>
<feature type="domain" description="Helicase ATP-binding" evidence="1">
    <location>
        <begin position="2"/>
        <end position="161"/>
    </location>
</feature>
<dbReference type="InterPro" id="IPR027417">
    <property type="entry name" value="P-loop_NTPase"/>
</dbReference>
<organism evidence="2 3">
    <name type="scientific">Kolpuevirus sp. 'frurule'</name>
    <dbReference type="NCBI Taxonomy" id="3028514"/>
    <lineage>
        <taxon>Viruses</taxon>
        <taxon>Duplodnaviria</taxon>
        <taxon>Heunggongvirae</taxon>
        <taxon>Uroviricota</taxon>
        <taxon>Caudoviricetes</taxon>
        <taxon>Crassvirales</taxon>
        <taxon>Steigviridae</taxon>
        <taxon>Asinivirinae</taxon>
        <taxon>Kolpuevirus</taxon>
    </lineage>
</organism>
<evidence type="ECO:0000259" key="1">
    <source>
        <dbReference type="SMART" id="SM00487"/>
    </source>
</evidence>
<dbReference type="Pfam" id="PF04851">
    <property type="entry name" value="ResIII"/>
    <property type="match status" value="1"/>
</dbReference>
<protein>
    <recommendedName>
        <fullName evidence="1">Helicase ATP-binding domain-containing protein</fullName>
    </recommendedName>
</protein>
<dbReference type="InterPro" id="IPR001650">
    <property type="entry name" value="Helicase_C-like"/>
</dbReference>
<dbReference type="Proteomes" id="UP001225300">
    <property type="component" value="Segment"/>
</dbReference>
<evidence type="ECO:0000313" key="3">
    <source>
        <dbReference type="Proteomes" id="UP001225300"/>
    </source>
</evidence>
<dbReference type="GO" id="GO:0003677">
    <property type="term" value="F:DNA binding"/>
    <property type="evidence" value="ECO:0007669"/>
    <property type="project" value="InterPro"/>
</dbReference>
<proteinExistence type="predicted"/>
<name>A0AAF0IMY5_9CAUD</name>
<dbReference type="GO" id="GO:0005524">
    <property type="term" value="F:ATP binding"/>
    <property type="evidence" value="ECO:0007669"/>
    <property type="project" value="InterPro"/>
</dbReference>
<keyword evidence="3" id="KW-1185">Reference proteome</keyword>
<evidence type="ECO:0000313" key="2">
    <source>
        <dbReference type="EMBL" id="WEY17586.1"/>
    </source>
</evidence>
<dbReference type="Pfam" id="PF00271">
    <property type="entry name" value="Helicase_C"/>
    <property type="match status" value="1"/>
</dbReference>
<dbReference type="GO" id="GO:0016787">
    <property type="term" value="F:hydrolase activity"/>
    <property type="evidence" value="ECO:0007669"/>
    <property type="project" value="InterPro"/>
</dbReference>
<sequence>MNRDKVSKDIQSIDSSNILLELPTSFGKTKQALDLMNKRKPKSILILVPRLVLIDNWKEEFTKWKLDGYLKYVTFSTYVGIKKHKDKSFDMLISDECHHFTEMSLGYIDTMKFKWCVLLSATVGKFKDELKCHFKGLYCYQVTAKKAIDEGILPDPRVYLIPYKLDNTNRKYPLELKNSSKGKKVTCDYGDRWKYLKNKSYTSITVLCTQAEYIYEIGSKIEYWKRMYMRSKNDVIKNKWLYLAGLRLKMLGTFKNPIVQNLQVLLKNHRSLTFCNSIEQTEILGKNCINSKNKDSIEILEKFNQKKINHITSCNMLNEGMNLIDCQVGIYASLNSSDTMIKQKLGRLLRHPNPVLIIPYYNNTREEEIIEKMLEDYNPELVTVVESLNQIKV</sequence>
<dbReference type="InterPro" id="IPR006935">
    <property type="entry name" value="Helicase/UvrB_N"/>
</dbReference>
<dbReference type="InterPro" id="IPR014001">
    <property type="entry name" value="Helicase_ATP-bd"/>
</dbReference>
<dbReference type="InterPro" id="IPR050742">
    <property type="entry name" value="Helicase_Restrict-Modif_Enz"/>
</dbReference>
<reference evidence="2" key="1">
    <citation type="journal article" date="2023" name="bioRxiv">
        <title>Novel crAssphage isolates exhibit conserved gene order and purifying selection of the host specificity protein.</title>
        <authorList>
            <person name="Papudeshi B."/>
            <person name="Vega A.A."/>
            <person name="Souza C."/>
            <person name="Giles S.K."/>
            <person name="Mallawaarachchi V."/>
            <person name="Roach M.J."/>
            <person name="An M."/>
            <person name="Jacobson N."/>
            <person name="McNair K."/>
            <person name="Mora M.F."/>
            <person name="Pastrana K."/>
            <person name="Leigh C."/>
            <person name="Cram C."/>
            <person name="Plewa W.S."/>
            <person name="Grigson S.R."/>
            <person name="Bouras G."/>
            <person name="Decewicz P."/>
            <person name="Luque A."/>
            <person name="Droit L."/>
            <person name="Handley S.A."/>
            <person name="Segall A.M."/>
            <person name="Dinsdale E.A."/>
            <person name="Edwards R.A."/>
        </authorList>
    </citation>
    <scope>NUCLEOTIDE SEQUENCE</scope>
    <source>
        <strain evidence="2">Bc03</strain>
    </source>
</reference>
<dbReference type="PANTHER" id="PTHR47396:SF1">
    <property type="entry name" value="ATP-DEPENDENT HELICASE IRC3-RELATED"/>
    <property type="match status" value="1"/>
</dbReference>
<dbReference type="Gene3D" id="3.40.50.300">
    <property type="entry name" value="P-loop containing nucleotide triphosphate hydrolases"/>
    <property type="match status" value="2"/>
</dbReference>